<dbReference type="Gene3D" id="3.30.9.10">
    <property type="entry name" value="D-Amino Acid Oxidase, subunit A, domain 2"/>
    <property type="match status" value="1"/>
</dbReference>
<proteinExistence type="predicted"/>
<dbReference type="PRINTS" id="PR00368">
    <property type="entry name" value="FADPNR"/>
</dbReference>
<dbReference type="InterPro" id="IPR036188">
    <property type="entry name" value="FAD/NAD-bd_sf"/>
</dbReference>
<dbReference type="Pfam" id="PF13510">
    <property type="entry name" value="Fer2_4"/>
    <property type="match status" value="1"/>
</dbReference>
<evidence type="ECO:0000313" key="5">
    <source>
        <dbReference type="EMBL" id="PTM51865.1"/>
    </source>
</evidence>
<feature type="domain" description="FAD/NAD(P)-binding" evidence="4">
    <location>
        <begin position="115"/>
        <end position="433"/>
    </location>
</feature>
<dbReference type="InterPro" id="IPR041854">
    <property type="entry name" value="BFD-like_2Fe2S-bd_dom_sf"/>
</dbReference>
<dbReference type="RefSeq" id="WP_108178960.1">
    <property type="nucleotide sequence ID" value="NZ_PZZL01000009.1"/>
</dbReference>
<protein>
    <submittedName>
        <fullName evidence="5">Glycine/D-amino acid oxidase-like deaminating enzyme</fullName>
    </submittedName>
</protein>
<dbReference type="InterPro" id="IPR042204">
    <property type="entry name" value="2Fe-2S-bd_N"/>
</dbReference>
<evidence type="ECO:0000313" key="6">
    <source>
        <dbReference type="Proteomes" id="UP000241808"/>
    </source>
</evidence>
<feature type="domain" description="FAD dependent oxidoreductase" evidence="2">
    <location>
        <begin position="596"/>
        <end position="950"/>
    </location>
</feature>
<dbReference type="Gene3D" id="1.10.10.1100">
    <property type="entry name" value="BFD-like [2Fe-2S]-binding domain"/>
    <property type="match status" value="1"/>
</dbReference>
<dbReference type="PANTHER" id="PTHR42949:SF3">
    <property type="entry name" value="ANAEROBIC GLYCEROL-3-PHOSPHATE DEHYDROGENASE SUBUNIT B"/>
    <property type="match status" value="1"/>
</dbReference>
<evidence type="ECO:0000259" key="2">
    <source>
        <dbReference type="Pfam" id="PF01266"/>
    </source>
</evidence>
<dbReference type="Gene3D" id="3.10.20.440">
    <property type="entry name" value="2Fe-2S iron-sulphur cluster binding domain, sarcosine oxidase, alpha subunit, N-terminal domain"/>
    <property type="match status" value="1"/>
</dbReference>
<keyword evidence="6" id="KW-1185">Reference proteome</keyword>
<dbReference type="Pfam" id="PF07992">
    <property type="entry name" value="Pyr_redox_2"/>
    <property type="match status" value="1"/>
</dbReference>
<accession>A0A2T4YYN9</accession>
<dbReference type="EMBL" id="PZZL01000009">
    <property type="protein sequence ID" value="PTM51865.1"/>
    <property type="molecule type" value="Genomic_DNA"/>
</dbReference>
<dbReference type="OrthoDB" id="9801699at2"/>
<dbReference type="InterPro" id="IPR051691">
    <property type="entry name" value="Metab_Enz_Cyan_OpOx_G3PDH"/>
</dbReference>
<dbReference type="InterPro" id="IPR007419">
    <property type="entry name" value="BFD-like_2Fe2S-bd_dom"/>
</dbReference>
<evidence type="ECO:0000256" key="1">
    <source>
        <dbReference type="ARBA" id="ARBA00023002"/>
    </source>
</evidence>
<comment type="caution">
    <text evidence="5">The sequence shown here is derived from an EMBL/GenBank/DDBJ whole genome shotgun (WGS) entry which is preliminary data.</text>
</comment>
<dbReference type="GO" id="GO:0051536">
    <property type="term" value="F:iron-sulfur cluster binding"/>
    <property type="evidence" value="ECO:0007669"/>
    <property type="project" value="InterPro"/>
</dbReference>
<organism evidence="5 6">
    <name type="scientific">Phreatobacter oligotrophus</name>
    <dbReference type="NCBI Taxonomy" id="1122261"/>
    <lineage>
        <taxon>Bacteria</taxon>
        <taxon>Pseudomonadati</taxon>
        <taxon>Pseudomonadota</taxon>
        <taxon>Alphaproteobacteria</taxon>
        <taxon>Hyphomicrobiales</taxon>
        <taxon>Phreatobacteraceae</taxon>
        <taxon>Phreatobacter</taxon>
    </lineage>
</organism>
<dbReference type="AlphaFoldDB" id="A0A2T4YYN9"/>
<feature type="domain" description="BFD-like [2Fe-2S]-binding" evidence="3">
    <location>
        <begin position="484"/>
        <end position="533"/>
    </location>
</feature>
<dbReference type="SUPFAM" id="SSF54292">
    <property type="entry name" value="2Fe-2S ferredoxin-like"/>
    <property type="match status" value="1"/>
</dbReference>
<gene>
    <name evidence="5" type="ORF">C8P69_109153</name>
</gene>
<reference evidence="5 6" key="1">
    <citation type="submission" date="2018-04" db="EMBL/GenBank/DDBJ databases">
        <title>Genomic Encyclopedia of Archaeal and Bacterial Type Strains, Phase II (KMG-II): from individual species to whole genera.</title>
        <authorList>
            <person name="Goeker M."/>
        </authorList>
    </citation>
    <scope>NUCLEOTIDE SEQUENCE [LARGE SCALE GENOMIC DNA]</scope>
    <source>
        <strain evidence="5 6">DSM 25521</strain>
    </source>
</reference>
<dbReference type="InterPro" id="IPR023753">
    <property type="entry name" value="FAD/NAD-binding_dom"/>
</dbReference>
<dbReference type="InterPro" id="IPR006076">
    <property type="entry name" value="FAD-dep_OxRdtase"/>
</dbReference>
<dbReference type="Pfam" id="PF01266">
    <property type="entry name" value="DAO"/>
    <property type="match status" value="1"/>
</dbReference>
<keyword evidence="1" id="KW-0560">Oxidoreductase</keyword>
<name>A0A2T4YYN9_9HYPH</name>
<evidence type="ECO:0000259" key="4">
    <source>
        <dbReference type="Pfam" id="PF07992"/>
    </source>
</evidence>
<evidence type="ECO:0000259" key="3">
    <source>
        <dbReference type="Pfam" id="PF04324"/>
    </source>
</evidence>
<dbReference type="PANTHER" id="PTHR42949">
    <property type="entry name" value="ANAEROBIC GLYCEROL-3-PHOSPHATE DEHYDROGENASE SUBUNIT B"/>
    <property type="match status" value="1"/>
</dbReference>
<dbReference type="GO" id="GO:0016491">
    <property type="term" value="F:oxidoreductase activity"/>
    <property type="evidence" value="ECO:0007669"/>
    <property type="project" value="UniProtKB-KW"/>
</dbReference>
<dbReference type="Gene3D" id="3.50.50.60">
    <property type="entry name" value="FAD/NAD(P)-binding domain"/>
    <property type="match status" value="3"/>
</dbReference>
<dbReference type="CDD" id="cd19946">
    <property type="entry name" value="GlpA-like_Fer2_BFD-like"/>
    <property type="match status" value="1"/>
</dbReference>
<dbReference type="Pfam" id="PF04324">
    <property type="entry name" value="Fer2_BFD"/>
    <property type="match status" value="1"/>
</dbReference>
<sequence length="968" mass="99247">MTPALRPDLAPEEALRFTFDGQAILARRGETIGAALAAQGMAALRQTRNDRPRGIHCGMGACFDCLVTVDGRTGVRACLEKVTDGMAVGSASGTAETLADLAPPAAGPLPRRAVDVLVVGAGPAGATAAALLAEAGASVIVCDERAATGGQYFKPRQVGDPSATPADAQFAEGRALDQRLRRSGAELWTSATVWYASAGEGVGVLRPEGACVVEPRFTIIATGASERPVPLPGWTLPGVMTTGGLQGLVRAQGAIPAGPIVIAGSGPLNIQMALELVKAGHRPAAVIDSGPGPSLAALAPFARMLAADWRLTLAGIGQLAALRRAGVPVLWGSTVAAIHGTDGVEAVEISRADGATDRIACHTVALNMGFQPQAELARQLGCRLTYVDAAAGHVAVQTADDGATSVPGIHAIGDGAAIGGSRVALAQGALAAGSIAAKLGLRPPPEAATAPADLAKARRFQAALWSLFTQPKFDAGSIADTTHVCRCEEVTAGAVREACRTASPTLAAVKRLTRAGMGRCQGRFCAGPLTRLVAAEGGPAPDVGAFFAPRPPARPVPLGAIAVEKAEWGGHRQSAPPAVSPRVTLQREPFGRIDTDVVVIGAGVVGSAVAWELARSGVSVTVVDRHEPNVQASGANAGSLHVQLLSFDFGAKAQAGGRPAAEVLRIAPVSIRLWKEIEALSGADFEMATPGGVMVGESEADMAFLAQKTALEKSYGIDSELIGANELRSLEPLIAPHFTGAALCRDEGKINPLRATPAIVAMAKAAGARFETFAGVTSIEREGAGWRVETEAGTVVARRVVNCAGGWASRVAAMAARPIPVQGAPLQMIVTEPGPTMVKHLVAHASRHLSLKQADTGGLVIGGAWPASLDPATGASHVEMASIEGNAWVAAHVLPAAARLRIVRVWAAMNINIDGAPILGEMPGAPGFFNCVTSNGYSLAPVVARITRDLMVDGRSDLPHAMFGLDRF</sequence>
<dbReference type="Proteomes" id="UP000241808">
    <property type="component" value="Unassembled WGS sequence"/>
</dbReference>
<dbReference type="PRINTS" id="PR00469">
    <property type="entry name" value="PNDRDTASEII"/>
</dbReference>
<dbReference type="InterPro" id="IPR036010">
    <property type="entry name" value="2Fe-2S_ferredoxin-like_sf"/>
</dbReference>
<dbReference type="SUPFAM" id="SSF51905">
    <property type="entry name" value="FAD/NAD(P)-binding domain"/>
    <property type="match status" value="2"/>
</dbReference>